<dbReference type="EMBL" id="NHTK01001069">
    <property type="protein sequence ID" value="PPR03378.1"/>
    <property type="molecule type" value="Genomic_DNA"/>
</dbReference>
<accession>A0A409YK48</accession>
<protein>
    <submittedName>
        <fullName evidence="1">Uncharacterized protein</fullName>
    </submittedName>
</protein>
<comment type="caution">
    <text evidence="1">The sequence shown here is derived from an EMBL/GenBank/DDBJ whole genome shotgun (WGS) entry which is preliminary data.</text>
</comment>
<evidence type="ECO:0000313" key="2">
    <source>
        <dbReference type="Proteomes" id="UP000284842"/>
    </source>
</evidence>
<sequence>MATHYPYRHSTYFTHVDSLYTSELPPMNSMEDILQDIFMRDRSTVYVAKRQPQGLKRLLKLVKVSFVSVY</sequence>
<keyword evidence="2" id="KW-1185">Reference proteome</keyword>
<gene>
    <name evidence="1" type="ORF">CVT24_012503</name>
</gene>
<evidence type="ECO:0000313" key="1">
    <source>
        <dbReference type="EMBL" id="PPR03378.1"/>
    </source>
</evidence>
<dbReference type="Proteomes" id="UP000284842">
    <property type="component" value="Unassembled WGS sequence"/>
</dbReference>
<dbReference type="OrthoDB" id="2749112at2759"/>
<name>A0A409YK48_9AGAR</name>
<reference evidence="1 2" key="1">
    <citation type="journal article" date="2018" name="Evol. Lett.">
        <title>Horizontal gene cluster transfer increased hallucinogenic mushroom diversity.</title>
        <authorList>
            <person name="Reynolds H.T."/>
            <person name="Vijayakumar V."/>
            <person name="Gluck-Thaler E."/>
            <person name="Korotkin H.B."/>
            <person name="Matheny P.B."/>
            <person name="Slot J.C."/>
        </authorList>
    </citation>
    <scope>NUCLEOTIDE SEQUENCE [LARGE SCALE GENOMIC DNA]</scope>
    <source>
        <strain evidence="1 2">2629</strain>
    </source>
</reference>
<dbReference type="AlphaFoldDB" id="A0A409YK48"/>
<dbReference type="InParanoid" id="A0A409YK48"/>
<organism evidence="1 2">
    <name type="scientific">Panaeolus cyanescens</name>
    <dbReference type="NCBI Taxonomy" id="181874"/>
    <lineage>
        <taxon>Eukaryota</taxon>
        <taxon>Fungi</taxon>
        <taxon>Dikarya</taxon>
        <taxon>Basidiomycota</taxon>
        <taxon>Agaricomycotina</taxon>
        <taxon>Agaricomycetes</taxon>
        <taxon>Agaricomycetidae</taxon>
        <taxon>Agaricales</taxon>
        <taxon>Agaricineae</taxon>
        <taxon>Galeropsidaceae</taxon>
        <taxon>Panaeolus</taxon>
    </lineage>
</organism>
<proteinExistence type="predicted"/>